<evidence type="ECO:0000313" key="7">
    <source>
        <dbReference type="EMBL" id="KIP07267.1"/>
    </source>
</evidence>
<dbReference type="EC" id="2.1.2.9" evidence="2"/>
<evidence type="ECO:0000256" key="1">
    <source>
        <dbReference type="ARBA" id="ARBA00010699"/>
    </source>
</evidence>
<dbReference type="SUPFAM" id="SSF50486">
    <property type="entry name" value="FMT C-terminal domain-like"/>
    <property type="match status" value="1"/>
</dbReference>
<sequence length="390" mass="43521">MLFLGLRRTQRCTRLHARYSTRPTQTPPPRRPFDILFFGRDEFSCLVLQQLYAAQDVWQQMWIATQPDMKTGRRGSVLSVSPLKTLGQELDIPVHTIPPDRPSFRHWQVPSPPHPFTPSSDPPPPERLLLTASFGRILPNSLLELFSPGRRLNVHPSLLPMYRGAAPIQYTIMDGQQETGVCVIEMMQMKKGIDAGEIWGQRRMAVPDGVEFPTLRDTLAVEGGQLLVSVLRDILRSKAVSIPQAIEPDAPRAPLITADDSCVDFATMPAEVVVRRHRAISHQVCSSLDMKPLFAYLRTGRTLQLHDPFVESAPSEGAKSLLINPGMMVYEPTTKALVIRCADDTCIRVGQVKQQDRALLSAKQWWNGVRPEMVVSVGGGEKVVLLSSQP</sequence>
<dbReference type="InterPro" id="IPR005793">
    <property type="entry name" value="Formyl_trans_C"/>
</dbReference>
<dbReference type="STRING" id="745531.A0A0C3S8B8"/>
<dbReference type="SUPFAM" id="SSF53328">
    <property type="entry name" value="Formyltransferase"/>
    <property type="match status" value="1"/>
</dbReference>
<dbReference type="GO" id="GO:0005739">
    <property type="term" value="C:mitochondrion"/>
    <property type="evidence" value="ECO:0007669"/>
    <property type="project" value="TreeGrafter"/>
</dbReference>
<dbReference type="AlphaFoldDB" id="A0A0C3S8B8"/>
<dbReference type="PANTHER" id="PTHR11138:SF5">
    <property type="entry name" value="METHIONYL-TRNA FORMYLTRANSFERASE, MITOCHONDRIAL"/>
    <property type="match status" value="1"/>
</dbReference>
<dbReference type="InterPro" id="IPR011034">
    <property type="entry name" value="Formyl_transferase-like_C_sf"/>
</dbReference>
<dbReference type="InterPro" id="IPR002376">
    <property type="entry name" value="Formyl_transf_N"/>
</dbReference>
<evidence type="ECO:0000256" key="4">
    <source>
        <dbReference type="ARBA" id="ARBA00022917"/>
    </source>
</evidence>
<protein>
    <recommendedName>
        <fullName evidence="2">methionyl-tRNA formyltransferase</fullName>
        <ecNumber evidence="2">2.1.2.9</ecNumber>
    </recommendedName>
</protein>
<dbReference type="Pfam" id="PF02911">
    <property type="entry name" value="Formyl_trans_C"/>
    <property type="match status" value="1"/>
</dbReference>
<name>A0A0C3S8B8_PHLG1</name>
<dbReference type="GO" id="GO:0004479">
    <property type="term" value="F:methionyl-tRNA formyltransferase activity"/>
    <property type="evidence" value="ECO:0007669"/>
    <property type="project" value="UniProtKB-EC"/>
</dbReference>
<keyword evidence="8" id="KW-1185">Reference proteome</keyword>
<keyword evidence="4" id="KW-0648">Protein biosynthesis</keyword>
<dbReference type="Pfam" id="PF00551">
    <property type="entry name" value="Formyl_trans_N"/>
    <property type="match status" value="1"/>
</dbReference>
<evidence type="ECO:0000259" key="6">
    <source>
        <dbReference type="Pfam" id="PF02911"/>
    </source>
</evidence>
<evidence type="ECO:0000259" key="5">
    <source>
        <dbReference type="Pfam" id="PF00551"/>
    </source>
</evidence>
<dbReference type="Proteomes" id="UP000053257">
    <property type="component" value="Unassembled WGS sequence"/>
</dbReference>
<gene>
    <name evidence="7" type="ORF">PHLGIDRAFT_512578</name>
</gene>
<dbReference type="HOGENOM" id="CLU_033347_0_3_1"/>
<evidence type="ECO:0000313" key="8">
    <source>
        <dbReference type="Proteomes" id="UP000053257"/>
    </source>
</evidence>
<comment type="similarity">
    <text evidence="1">Belongs to the Fmt family.</text>
</comment>
<proteinExistence type="inferred from homology"/>
<dbReference type="Gene3D" id="3.40.50.12230">
    <property type="match status" value="1"/>
</dbReference>
<organism evidence="7 8">
    <name type="scientific">Phlebiopsis gigantea (strain 11061_1 CR5-6)</name>
    <name type="common">White-rot fungus</name>
    <name type="synonym">Peniophora gigantea</name>
    <dbReference type="NCBI Taxonomy" id="745531"/>
    <lineage>
        <taxon>Eukaryota</taxon>
        <taxon>Fungi</taxon>
        <taxon>Dikarya</taxon>
        <taxon>Basidiomycota</taxon>
        <taxon>Agaricomycotina</taxon>
        <taxon>Agaricomycetes</taxon>
        <taxon>Polyporales</taxon>
        <taxon>Phanerochaetaceae</taxon>
        <taxon>Phlebiopsis</taxon>
    </lineage>
</organism>
<dbReference type="InterPro" id="IPR041711">
    <property type="entry name" value="Met-tRNA-FMT_N"/>
</dbReference>
<dbReference type="PANTHER" id="PTHR11138">
    <property type="entry name" value="METHIONYL-TRNA FORMYLTRANSFERASE"/>
    <property type="match status" value="1"/>
</dbReference>
<evidence type="ECO:0000256" key="2">
    <source>
        <dbReference type="ARBA" id="ARBA00012261"/>
    </source>
</evidence>
<dbReference type="OrthoDB" id="10268103at2759"/>
<evidence type="ECO:0000256" key="3">
    <source>
        <dbReference type="ARBA" id="ARBA00022679"/>
    </source>
</evidence>
<dbReference type="EMBL" id="KN840500">
    <property type="protein sequence ID" value="KIP07267.1"/>
    <property type="molecule type" value="Genomic_DNA"/>
</dbReference>
<dbReference type="CDD" id="cd08646">
    <property type="entry name" value="FMT_core_Met-tRNA-FMT_N"/>
    <property type="match status" value="1"/>
</dbReference>
<accession>A0A0C3S8B8</accession>
<feature type="domain" description="Formyl transferase N-terminal" evidence="5">
    <location>
        <begin position="129"/>
        <end position="231"/>
    </location>
</feature>
<reference evidence="7 8" key="1">
    <citation type="journal article" date="2014" name="PLoS Genet.">
        <title>Analysis of the Phlebiopsis gigantea genome, transcriptome and secretome provides insight into its pioneer colonization strategies of wood.</title>
        <authorList>
            <person name="Hori C."/>
            <person name="Ishida T."/>
            <person name="Igarashi K."/>
            <person name="Samejima M."/>
            <person name="Suzuki H."/>
            <person name="Master E."/>
            <person name="Ferreira P."/>
            <person name="Ruiz-Duenas F.J."/>
            <person name="Held B."/>
            <person name="Canessa P."/>
            <person name="Larrondo L.F."/>
            <person name="Schmoll M."/>
            <person name="Druzhinina I.S."/>
            <person name="Kubicek C.P."/>
            <person name="Gaskell J.A."/>
            <person name="Kersten P."/>
            <person name="St John F."/>
            <person name="Glasner J."/>
            <person name="Sabat G."/>
            <person name="Splinter BonDurant S."/>
            <person name="Syed K."/>
            <person name="Yadav J."/>
            <person name="Mgbeahuruike A.C."/>
            <person name="Kovalchuk A."/>
            <person name="Asiegbu F.O."/>
            <person name="Lackner G."/>
            <person name="Hoffmeister D."/>
            <person name="Rencoret J."/>
            <person name="Gutierrez A."/>
            <person name="Sun H."/>
            <person name="Lindquist E."/>
            <person name="Barry K."/>
            <person name="Riley R."/>
            <person name="Grigoriev I.V."/>
            <person name="Henrissat B."/>
            <person name="Kues U."/>
            <person name="Berka R.M."/>
            <person name="Martinez A.T."/>
            <person name="Covert S.F."/>
            <person name="Blanchette R.A."/>
            <person name="Cullen D."/>
        </authorList>
    </citation>
    <scope>NUCLEOTIDE SEQUENCE [LARGE SCALE GENOMIC DNA]</scope>
    <source>
        <strain evidence="7 8">11061_1 CR5-6</strain>
    </source>
</reference>
<feature type="domain" description="Formyl transferase C-terminal" evidence="6">
    <location>
        <begin position="256"/>
        <end position="369"/>
    </location>
</feature>
<dbReference type="InterPro" id="IPR036477">
    <property type="entry name" value="Formyl_transf_N_sf"/>
</dbReference>
<keyword evidence="3" id="KW-0808">Transferase</keyword>